<gene>
    <name evidence="2" type="primary">treY</name>
    <name evidence="2" type="ORF">ISP15_09985</name>
</gene>
<organism evidence="2 3">
    <name type="scientific">Dyella jejuensis</name>
    <dbReference type="NCBI Taxonomy" id="1432009"/>
    <lineage>
        <taxon>Bacteria</taxon>
        <taxon>Pseudomonadati</taxon>
        <taxon>Pseudomonadota</taxon>
        <taxon>Gammaproteobacteria</taxon>
        <taxon>Lysobacterales</taxon>
        <taxon>Rhodanobacteraceae</taxon>
        <taxon>Dyella</taxon>
    </lineage>
</organism>
<feature type="domain" description="Glycosyl hydrolase family 13 catalytic" evidence="1">
    <location>
        <begin position="17"/>
        <end position="765"/>
    </location>
</feature>
<dbReference type="SUPFAM" id="SSF51445">
    <property type="entry name" value="(Trans)glycosidases"/>
    <property type="match status" value="1"/>
</dbReference>
<sequence>MSELRATIRLQLNREFGLLAAAEQVPYFAALGLSHVYLSPIAMARPGSTHGYDVIDPMIVNPELGGEPALARLAHTLHTHGMGAILDIVPNHMAADVANPWWNDVLALGRASRYAHFFDIDWQAPETGGKLWLPVLSIPLEQALARDELKVERHVGGTTIALSAAGAKLPLSEQSLRLLFDLAGHALPRFKASADALDAVRLAMQDEQSRAHIDRAIAQLHADRSLMRRFLDLQHYRLAWWRSGSQVINYRRFFDIDGLVALAMERDDVFDAVHALPLRLIREGVIDGLRLDHVDGLSQPREYLRKLRLRTDRAARSDPRQAARRITLHVEKILAHDETLRGDWPVDGSTGYDFMNQVGALQHDAQGHDVLADAWTALTGRSARFSDEERAARREILATSLATDLYRCTRAFHRYIEDMPEHGDFTLPALRDVLADVLQYMPVYRTYLGTGVVTDEDRRTLEHVFERAMKDGDPDLVAQRAYLRQYLLETRARWLATVSQRRHLQVARRLFEQLSTSLNAKAVEDTAFYRYGVLLSRNEVGGDPRVFALDPARFHSLMQQRAAQAPRALLATATHDHKRGEDTRARLAVLSERAPWFVQQARAWISALNGPRRPSNGTLWMLLQSILAAWPLAMRQDDDEALRAFAERLERWLLKAEREAKLHTRWTTPNHGYEEACRNAVHDLLLAPEHGSLRDSLHDAARSLDAAGAVNGLAAVTLRLTVPGVPDLYQGTEYWDQSLVDPDNRRPVDYATRKATFDGNILPGRLLAHYRDGVIKQQVIHRLLRARKRWPDLFARGSYEPLDISGLRAQHVVAFTRQHHGHQLLVVVPRLCAEAFDASGRPLADAAFWADTTVACPRDDGACTFTDLFTHRTHARDAAGLPARALFSEWPVAVLISESNP</sequence>
<dbReference type="Pfam" id="PF00128">
    <property type="entry name" value="Alpha-amylase"/>
    <property type="match status" value="1"/>
</dbReference>
<protein>
    <submittedName>
        <fullName evidence="2">Malto-oligosyltrehalose synthase</fullName>
    </submittedName>
</protein>
<dbReference type="Gene3D" id="3.30.750.90">
    <property type="match status" value="1"/>
</dbReference>
<reference evidence="2 3" key="1">
    <citation type="submission" date="2020-10" db="EMBL/GenBank/DDBJ databases">
        <title>Phylogeny of dyella-like bacteria.</title>
        <authorList>
            <person name="Fu J."/>
        </authorList>
    </citation>
    <scope>NUCLEOTIDE SEQUENCE [LARGE SCALE GENOMIC DNA]</scope>
    <source>
        <strain evidence="2 3">JP1</strain>
    </source>
</reference>
<comment type="caution">
    <text evidence="2">The sequence shown here is derived from an EMBL/GenBank/DDBJ whole genome shotgun (WGS) entry which is preliminary data.</text>
</comment>
<evidence type="ECO:0000313" key="2">
    <source>
        <dbReference type="EMBL" id="MFK2900666.1"/>
    </source>
</evidence>
<proteinExistence type="predicted"/>
<dbReference type="CDD" id="cd11336">
    <property type="entry name" value="AmyAc_MTSase"/>
    <property type="match status" value="1"/>
</dbReference>
<evidence type="ECO:0000313" key="3">
    <source>
        <dbReference type="Proteomes" id="UP001620461"/>
    </source>
</evidence>
<accession>A0ABW8JKB9</accession>
<dbReference type="PANTHER" id="PTHR10357">
    <property type="entry name" value="ALPHA-AMYLASE FAMILY MEMBER"/>
    <property type="match status" value="1"/>
</dbReference>
<keyword evidence="3" id="KW-1185">Reference proteome</keyword>
<dbReference type="SMART" id="SM00642">
    <property type="entry name" value="Aamy"/>
    <property type="match status" value="1"/>
</dbReference>
<name>A0ABW8JKB9_9GAMM</name>
<dbReference type="InterPro" id="IPR012767">
    <property type="entry name" value="Trehalose_TreY"/>
</dbReference>
<dbReference type="InterPro" id="IPR017853">
    <property type="entry name" value="GH"/>
</dbReference>
<dbReference type="EMBL" id="JADIKJ010000010">
    <property type="protein sequence ID" value="MFK2900666.1"/>
    <property type="molecule type" value="Genomic_DNA"/>
</dbReference>
<dbReference type="Proteomes" id="UP001620461">
    <property type="component" value="Unassembled WGS sequence"/>
</dbReference>
<dbReference type="Gene3D" id="3.20.20.80">
    <property type="entry name" value="Glycosidases"/>
    <property type="match status" value="3"/>
</dbReference>
<dbReference type="Gene3D" id="3.30.1590.10">
    <property type="entry name" value="Maltooligosyl trehalose synthase, domain 2"/>
    <property type="match status" value="1"/>
</dbReference>
<evidence type="ECO:0000259" key="1">
    <source>
        <dbReference type="SMART" id="SM00642"/>
    </source>
</evidence>
<dbReference type="InterPro" id="IPR006047">
    <property type="entry name" value="GH13_cat_dom"/>
</dbReference>
<dbReference type="PANTHER" id="PTHR10357:SF216">
    <property type="entry name" value="MALTOOLIGOSYL TREHALOSE SYNTHASE-RELATED"/>
    <property type="match status" value="1"/>
</dbReference>
<dbReference type="RefSeq" id="WP_404547153.1">
    <property type="nucleotide sequence ID" value="NZ_JADIKJ010000010.1"/>
</dbReference>
<dbReference type="NCBIfam" id="TIGR02401">
    <property type="entry name" value="trehalose_TreY"/>
    <property type="match status" value="1"/>
</dbReference>